<dbReference type="Proteomes" id="UP000663929">
    <property type="component" value="Chromosome"/>
</dbReference>
<organism evidence="4 5">
    <name type="scientific">Sulfidibacter corallicola</name>
    <dbReference type="NCBI Taxonomy" id="2818388"/>
    <lineage>
        <taxon>Bacteria</taxon>
        <taxon>Pseudomonadati</taxon>
        <taxon>Acidobacteriota</taxon>
        <taxon>Holophagae</taxon>
        <taxon>Acanthopleuribacterales</taxon>
        <taxon>Acanthopleuribacteraceae</taxon>
        <taxon>Sulfidibacter</taxon>
    </lineage>
</organism>
<reference evidence="4" key="1">
    <citation type="submission" date="2021-03" db="EMBL/GenBank/DDBJ databases">
        <title>Acanthopleuribacteraceae sp. M133.</title>
        <authorList>
            <person name="Wang G."/>
        </authorList>
    </citation>
    <scope>NUCLEOTIDE SEQUENCE</scope>
    <source>
        <strain evidence="4">M133</strain>
    </source>
</reference>
<dbReference type="InterPro" id="IPR013024">
    <property type="entry name" value="GGCT-like"/>
</dbReference>
<dbReference type="RefSeq" id="WP_237382132.1">
    <property type="nucleotide sequence ID" value="NZ_CP071793.1"/>
</dbReference>
<dbReference type="InterPro" id="IPR009288">
    <property type="entry name" value="AIG2-like_dom"/>
</dbReference>
<evidence type="ECO:0000313" key="5">
    <source>
        <dbReference type="Proteomes" id="UP000663929"/>
    </source>
</evidence>
<gene>
    <name evidence="4" type="ORF">J3U87_06075</name>
</gene>
<evidence type="ECO:0000259" key="3">
    <source>
        <dbReference type="Pfam" id="PF06094"/>
    </source>
</evidence>
<evidence type="ECO:0000256" key="1">
    <source>
        <dbReference type="ARBA" id="ARBA00022679"/>
    </source>
</evidence>
<sequence length="145" mass="16902">MSHDLFAYGTLMVREVFDRVAGGHWSALPARIDNYAAYKVNGTHYPALVPKVGESQPGTFLTGIDTTTLLRLDAYEGQEFKRNLLPVRVFLDQDKVEDARTAWVYLLKPGYRNRLTRERWSTKRFAAEWLEEYLRDLETFELNRV</sequence>
<dbReference type="EMBL" id="CP071793">
    <property type="protein sequence ID" value="QTD52022.1"/>
    <property type="molecule type" value="Genomic_DNA"/>
</dbReference>
<dbReference type="AlphaFoldDB" id="A0A8A4TSJ4"/>
<feature type="domain" description="Gamma-glutamylcyclotransferase AIG2-like" evidence="3">
    <location>
        <begin position="5"/>
        <end position="120"/>
    </location>
</feature>
<dbReference type="GO" id="GO:0016740">
    <property type="term" value="F:transferase activity"/>
    <property type="evidence" value="ECO:0007669"/>
    <property type="project" value="UniProtKB-KW"/>
</dbReference>
<accession>A0A8A4TSJ4</accession>
<dbReference type="KEGG" id="scor:J3U87_06075"/>
<dbReference type="PANTHER" id="PTHR31544:SF2">
    <property type="entry name" value="AIG2-LIKE PROTEIN D"/>
    <property type="match status" value="1"/>
</dbReference>
<protein>
    <recommendedName>
        <fullName evidence="2">Putative gamma-glutamylcyclotransferase</fullName>
    </recommendedName>
</protein>
<dbReference type="InterPro" id="IPR036568">
    <property type="entry name" value="GGCT-like_sf"/>
</dbReference>
<evidence type="ECO:0000256" key="2">
    <source>
        <dbReference type="ARBA" id="ARBA00030602"/>
    </source>
</evidence>
<dbReference type="CDD" id="cd06661">
    <property type="entry name" value="GGCT_like"/>
    <property type="match status" value="1"/>
</dbReference>
<dbReference type="Pfam" id="PF06094">
    <property type="entry name" value="GGACT"/>
    <property type="match status" value="1"/>
</dbReference>
<name>A0A8A4TSJ4_SULCO</name>
<proteinExistence type="predicted"/>
<keyword evidence="5" id="KW-1185">Reference proteome</keyword>
<dbReference type="InterPro" id="IPR045038">
    <property type="entry name" value="AIG2-like"/>
</dbReference>
<evidence type="ECO:0000313" key="4">
    <source>
        <dbReference type="EMBL" id="QTD52022.1"/>
    </source>
</evidence>
<keyword evidence="1" id="KW-0808">Transferase</keyword>
<dbReference type="PANTHER" id="PTHR31544">
    <property type="entry name" value="AIG2-LIKE PROTEIN D"/>
    <property type="match status" value="1"/>
</dbReference>
<dbReference type="Gene3D" id="3.10.490.10">
    <property type="entry name" value="Gamma-glutamyl cyclotransferase-like"/>
    <property type="match status" value="1"/>
</dbReference>
<dbReference type="SUPFAM" id="SSF110857">
    <property type="entry name" value="Gamma-glutamyl cyclotransferase-like"/>
    <property type="match status" value="1"/>
</dbReference>